<reference evidence="7 8" key="1">
    <citation type="submission" date="2006-02" db="EMBL/GenBank/DDBJ databases">
        <authorList>
            <person name="Pinhassi J."/>
            <person name="Pedros-Alio C."/>
            <person name="Ferriera S."/>
            <person name="Johnson J."/>
            <person name="Kravitz S."/>
            <person name="Halpern A."/>
            <person name="Remington K."/>
            <person name="Beeson K."/>
            <person name="Tran B."/>
            <person name="Rogers Y.-H."/>
            <person name="Friedman R."/>
            <person name="Venter J.C."/>
        </authorList>
    </citation>
    <scope>NUCLEOTIDE SEQUENCE [LARGE SCALE GENOMIC DNA]</scope>
    <source>
        <strain evidence="7 8">MED297</strain>
    </source>
</reference>
<dbReference type="PROSITE" id="PS00197">
    <property type="entry name" value="2FE2S_FER_1"/>
    <property type="match status" value="1"/>
</dbReference>
<dbReference type="InterPro" id="IPR012675">
    <property type="entry name" value="Beta-grasp_dom_sf"/>
</dbReference>
<dbReference type="InterPro" id="IPR014307">
    <property type="entry name" value="Xanthine_DH_ssu"/>
</dbReference>
<keyword evidence="2" id="KW-0479">Metal-binding</keyword>
<dbReference type="Pfam" id="PF00941">
    <property type="entry name" value="FAD_binding_5"/>
    <property type="match status" value="1"/>
</dbReference>
<dbReference type="InterPro" id="IPR036884">
    <property type="entry name" value="2Fe-2S-bd_dom_sf"/>
</dbReference>
<dbReference type="STRING" id="314283.MED297_08316"/>
<dbReference type="GO" id="GO:0071949">
    <property type="term" value="F:FAD binding"/>
    <property type="evidence" value="ECO:0007669"/>
    <property type="project" value="InterPro"/>
</dbReference>
<evidence type="ECO:0000313" key="8">
    <source>
        <dbReference type="Proteomes" id="UP000005953"/>
    </source>
</evidence>
<dbReference type="GO" id="GO:0004854">
    <property type="term" value="F:xanthine dehydrogenase activity"/>
    <property type="evidence" value="ECO:0007669"/>
    <property type="project" value="InterPro"/>
</dbReference>
<dbReference type="InterPro" id="IPR002346">
    <property type="entry name" value="Mopterin_DH_FAD-bd"/>
</dbReference>
<dbReference type="InterPro" id="IPR006058">
    <property type="entry name" value="2Fe2S_fd_BS"/>
</dbReference>
<keyword evidence="1" id="KW-0285">Flavoprotein</keyword>
<dbReference type="SMART" id="SM01092">
    <property type="entry name" value="CO_deh_flav_C"/>
    <property type="match status" value="1"/>
</dbReference>
<dbReference type="Gene3D" id="3.30.390.50">
    <property type="entry name" value="CO dehydrogenase flavoprotein, C-terminal domain"/>
    <property type="match status" value="1"/>
</dbReference>
<comment type="caution">
    <text evidence="7">The sequence shown here is derived from an EMBL/GenBank/DDBJ whole genome shotgun (WGS) entry which is preliminary data.</text>
</comment>
<dbReference type="Pfam" id="PF01799">
    <property type="entry name" value="Fer2_2"/>
    <property type="match status" value="1"/>
</dbReference>
<dbReference type="SUPFAM" id="SSF47741">
    <property type="entry name" value="CO dehydrogenase ISP C-domain like"/>
    <property type="match status" value="1"/>
</dbReference>
<dbReference type="InterPro" id="IPR001041">
    <property type="entry name" value="2Fe-2S_ferredoxin-type"/>
</dbReference>
<dbReference type="PIRSF" id="PIRSF036557">
    <property type="entry name" value="XdhA_RC"/>
    <property type="match status" value="1"/>
</dbReference>
<dbReference type="InterPro" id="IPR016169">
    <property type="entry name" value="FAD-bd_PCMH_sub2"/>
</dbReference>
<dbReference type="Pfam" id="PF03450">
    <property type="entry name" value="CO_deh_flav_C"/>
    <property type="match status" value="1"/>
</dbReference>
<dbReference type="SUPFAM" id="SSF56176">
    <property type="entry name" value="FAD-binding/transporter-associated domain-like"/>
    <property type="match status" value="1"/>
</dbReference>
<dbReference type="GO" id="GO:0051537">
    <property type="term" value="F:2 iron, 2 sulfur cluster binding"/>
    <property type="evidence" value="ECO:0007669"/>
    <property type="project" value="InterPro"/>
</dbReference>
<name>A4BCZ6_9GAMM</name>
<accession>A4BCZ6</accession>
<dbReference type="Proteomes" id="UP000005953">
    <property type="component" value="Unassembled WGS sequence"/>
</dbReference>
<evidence type="ECO:0000256" key="2">
    <source>
        <dbReference type="ARBA" id="ARBA00022723"/>
    </source>
</evidence>
<evidence type="ECO:0000313" key="7">
    <source>
        <dbReference type="EMBL" id="EAR10078.1"/>
    </source>
</evidence>
<dbReference type="AlphaFoldDB" id="A4BCZ6"/>
<dbReference type="GO" id="GO:0005506">
    <property type="term" value="F:iron ion binding"/>
    <property type="evidence" value="ECO:0007669"/>
    <property type="project" value="InterPro"/>
</dbReference>
<dbReference type="InterPro" id="IPR012175">
    <property type="entry name" value="Xanth_DH_ssu_bac"/>
</dbReference>
<dbReference type="InterPro" id="IPR016208">
    <property type="entry name" value="Ald_Oxase/xanthine_DH-like"/>
</dbReference>
<dbReference type="EMBL" id="AAOE01000006">
    <property type="protein sequence ID" value="EAR10078.1"/>
    <property type="molecule type" value="Genomic_DNA"/>
</dbReference>
<keyword evidence="3" id="KW-0274">FAD</keyword>
<dbReference type="InterPro" id="IPR016167">
    <property type="entry name" value="FAD-bd_PCMH_sub1"/>
</dbReference>
<gene>
    <name evidence="7" type="ORF">MED297_08316</name>
</gene>
<keyword evidence="8" id="KW-1185">Reference proteome</keyword>
<organism evidence="7 8">
    <name type="scientific">Reinekea blandensis MED297</name>
    <dbReference type="NCBI Taxonomy" id="314283"/>
    <lineage>
        <taxon>Bacteria</taxon>
        <taxon>Pseudomonadati</taxon>
        <taxon>Pseudomonadota</taxon>
        <taxon>Gammaproteobacteria</taxon>
        <taxon>Oceanospirillales</taxon>
        <taxon>Saccharospirillaceae</taxon>
        <taxon>Reinekea</taxon>
    </lineage>
</organism>
<dbReference type="InterPro" id="IPR002888">
    <property type="entry name" value="2Fe-2S-bd"/>
</dbReference>
<dbReference type="Pfam" id="PF00111">
    <property type="entry name" value="Fer2"/>
    <property type="match status" value="1"/>
</dbReference>
<dbReference type="NCBIfam" id="TIGR02963">
    <property type="entry name" value="xanthine_xdhA"/>
    <property type="match status" value="1"/>
</dbReference>
<dbReference type="InterPro" id="IPR036010">
    <property type="entry name" value="2Fe-2S_ferredoxin-like_sf"/>
</dbReference>
<evidence type="ECO:0000256" key="4">
    <source>
        <dbReference type="ARBA" id="ARBA00023002"/>
    </source>
</evidence>
<feature type="domain" description="FAD-binding PCMH-type" evidence="6">
    <location>
        <begin position="185"/>
        <end position="358"/>
    </location>
</feature>
<sequence length="477" mass="52292">MNQTPVQIHEAAPSLSVLDWLRTKSAQRGTKEGCASGDCGACTVVIGAPGDHGVEYRHVNACLMLVGQLHGKHLITVEGLSEPSAQTPEQLHPVQRAMVECHGSQCGFCTPGFIMSMFALYMNFDQCPPRDTVIAHLGGNLCRCTGYRPILDACERMYEYPRSSDTFRPAAQAFFDARQPTPAVMSEGPRQFTAPESLAELLKLRQQWPDARLIAGGTDLSLAFTQALETPAQVISLTDVAELQQMTEHNDCLEIGAAVSYERFLPTLLQHYQEAEEMFHRLGSKQIRHSGTLGGSLGNASPIGDPAPLLLALQADLQLVGPGGSRWVPVSEFFLAYRETVLKDDEVIASVRVPKRRPSQALYCYKISKRIEDDISTVLLVLSFDITDGHMHNVRSGFGGMAAIPMSSESLNAALEGQPLTLDTLEQAGQVLADDFNPMSDVRATRQYRLQVCQNLLLRVGYEQQAMAQVRIQHAAL</sequence>
<dbReference type="Gene3D" id="3.10.20.30">
    <property type="match status" value="1"/>
</dbReference>
<dbReference type="SUPFAM" id="SSF55447">
    <property type="entry name" value="CO dehydrogenase flavoprotein C-terminal domain-like"/>
    <property type="match status" value="1"/>
</dbReference>
<keyword evidence="5" id="KW-0408">Iron</keyword>
<dbReference type="InterPro" id="IPR016166">
    <property type="entry name" value="FAD-bd_PCMH"/>
</dbReference>
<dbReference type="PROSITE" id="PS51387">
    <property type="entry name" value="FAD_PCMH"/>
    <property type="match status" value="1"/>
</dbReference>
<dbReference type="PANTHER" id="PTHR45444">
    <property type="entry name" value="XANTHINE DEHYDROGENASE"/>
    <property type="match status" value="1"/>
</dbReference>
<dbReference type="HOGENOM" id="CLU_001681_9_0_6"/>
<dbReference type="SUPFAM" id="SSF54292">
    <property type="entry name" value="2Fe-2S ferredoxin-like"/>
    <property type="match status" value="1"/>
</dbReference>
<evidence type="ECO:0000259" key="6">
    <source>
        <dbReference type="PROSITE" id="PS51387"/>
    </source>
</evidence>
<dbReference type="PANTHER" id="PTHR45444:SF3">
    <property type="entry name" value="XANTHINE DEHYDROGENASE"/>
    <property type="match status" value="1"/>
</dbReference>
<evidence type="ECO:0000256" key="1">
    <source>
        <dbReference type="ARBA" id="ARBA00022630"/>
    </source>
</evidence>
<keyword evidence="4" id="KW-0560">Oxidoreductase</keyword>
<evidence type="ECO:0000256" key="5">
    <source>
        <dbReference type="ARBA" id="ARBA00023004"/>
    </source>
</evidence>
<dbReference type="InterPro" id="IPR036318">
    <property type="entry name" value="FAD-bd_PCMH-like_sf"/>
</dbReference>
<dbReference type="InterPro" id="IPR036683">
    <property type="entry name" value="CO_DH_flav_C_dom_sf"/>
</dbReference>
<protein>
    <submittedName>
        <fullName evidence="7">Xanthine dehydrogenase, iron-sulfur cluster and FAD-binding subunit A</fullName>
    </submittedName>
</protein>
<proteinExistence type="predicted"/>
<dbReference type="Gene3D" id="3.30.43.10">
    <property type="entry name" value="Uridine Diphospho-n-acetylenolpyruvylglucosamine Reductase, domain 2"/>
    <property type="match status" value="1"/>
</dbReference>
<evidence type="ECO:0000256" key="3">
    <source>
        <dbReference type="ARBA" id="ARBA00022827"/>
    </source>
</evidence>
<dbReference type="InterPro" id="IPR005107">
    <property type="entry name" value="CO_DH_flav_C"/>
</dbReference>
<dbReference type="Gene3D" id="1.10.150.120">
    <property type="entry name" value="[2Fe-2S]-binding domain"/>
    <property type="match status" value="1"/>
</dbReference>
<dbReference type="Gene3D" id="3.30.465.10">
    <property type="match status" value="1"/>
</dbReference>